<feature type="region of interest" description="Disordered" evidence="1">
    <location>
        <begin position="59"/>
        <end position="80"/>
    </location>
</feature>
<evidence type="ECO:0000313" key="3">
    <source>
        <dbReference type="EMBL" id="GAA3890025.1"/>
    </source>
</evidence>
<gene>
    <name evidence="3" type="ORF">GCM10022207_66910</name>
</gene>
<comment type="caution">
    <text evidence="3">The sequence shown here is derived from an EMBL/GenBank/DDBJ whole genome shotgun (WGS) entry which is preliminary data.</text>
</comment>
<dbReference type="EMBL" id="BAAAZA010000026">
    <property type="protein sequence ID" value="GAA3890025.1"/>
    <property type="molecule type" value="Genomic_DNA"/>
</dbReference>
<accession>A0ABP7KWQ5</accession>
<name>A0ABP7KWQ5_9ACTN</name>
<dbReference type="Gene3D" id="1.10.10.60">
    <property type="entry name" value="Homeodomain-like"/>
    <property type="match status" value="1"/>
</dbReference>
<evidence type="ECO:0000256" key="1">
    <source>
        <dbReference type="SAM" id="MobiDB-lite"/>
    </source>
</evidence>
<evidence type="ECO:0000313" key="4">
    <source>
        <dbReference type="Proteomes" id="UP001501563"/>
    </source>
</evidence>
<reference evidence="4" key="1">
    <citation type="journal article" date="2019" name="Int. J. Syst. Evol. Microbiol.">
        <title>The Global Catalogue of Microorganisms (GCM) 10K type strain sequencing project: providing services to taxonomists for standard genome sequencing and annotation.</title>
        <authorList>
            <consortium name="The Broad Institute Genomics Platform"/>
            <consortium name="The Broad Institute Genome Sequencing Center for Infectious Disease"/>
            <person name="Wu L."/>
            <person name="Ma J."/>
        </authorList>
    </citation>
    <scope>NUCLEOTIDE SEQUENCE [LARGE SCALE GENOMIC DNA]</scope>
    <source>
        <strain evidence="4">JCM 16578</strain>
    </source>
</reference>
<proteinExistence type="predicted"/>
<dbReference type="InterPro" id="IPR025246">
    <property type="entry name" value="IS30-like_HTH"/>
</dbReference>
<protein>
    <recommendedName>
        <fullName evidence="2">Transposase IS30-like HTH domain-containing protein</fullName>
    </recommendedName>
</protein>
<sequence length="80" mass="8687">MSGATAGPRDGRSVRGHPKCYAGGLGAIRYPTEDERIHIADRFREKATVRAIAAELGRSPSTVSREIRRNGMPLPGDRRG</sequence>
<organism evidence="3 4">
    <name type="scientific">Streptomyces lannensis</name>
    <dbReference type="NCBI Taxonomy" id="766498"/>
    <lineage>
        <taxon>Bacteria</taxon>
        <taxon>Bacillati</taxon>
        <taxon>Actinomycetota</taxon>
        <taxon>Actinomycetes</taxon>
        <taxon>Kitasatosporales</taxon>
        <taxon>Streptomycetaceae</taxon>
        <taxon>Streptomyces</taxon>
    </lineage>
</organism>
<feature type="domain" description="Transposase IS30-like HTH" evidence="2">
    <location>
        <begin position="32"/>
        <end position="70"/>
    </location>
</feature>
<evidence type="ECO:0000259" key="2">
    <source>
        <dbReference type="Pfam" id="PF13936"/>
    </source>
</evidence>
<dbReference type="Proteomes" id="UP001501563">
    <property type="component" value="Unassembled WGS sequence"/>
</dbReference>
<dbReference type="Pfam" id="PF13936">
    <property type="entry name" value="HTH_38"/>
    <property type="match status" value="1"/>
</dbReference>
<keyword evidence="4" id="KW-1185">Reference proteome</keyword>